<protein>
    <submittedName>
        <fullName evidence="2">DUF1992 domain-containing protein</fullName>
    </submittedName>
</protein>
<dbReference type="Pfam" id="PF09350">
    <property type="entry name" value="DJC28_CD"/>
    <property type="match status" value="1"/>
</dbReference>
<dbReference type="Proteomes" id="UP001219630">
    <property type="component" value="Chromosome"/>
</dbReference>
<reference evidence="2 3" key="1">
    <citation type="submission" date="2022-12" db="EMBL/GenBank/DDBJ databases">
        <title>Complete genome sequencing of Dickeya lacustris type strain LMG30899.</title>
        <authorList>
            <person name="Dobhal S."/>
            <person name="Arizala D."/>
            <person name="Arif M."/>
        </authorList>
    </citation>
    <scope>NUCLEOTIDE SEQUENCE [LARGE SCALE GENOMIC DNA]</scope>
    <source>
        <strain evidence="2 3">LMG30899</strain>
    </source>
</reference>
<gene>
    <name evidence="2" type="ORF">O1Q98_13745</name>
</gene>
<dbReference type="PANTHER" id="PTHR39158">
    <property type="entry name" value="OS08G0560600 PROTEIN"/>
    <property type="match status" value="1"/>
</dbReference>
<dbReference type="EMBL" id="CP114280">
    <property type="protein sequence ID" value="WFN54721.1"/>
    <property type="molecule type" value="Genomic_DNA"/>
</dbReference>
<dbReference type="InterPro" id="IPR018961">
    <property type="entry name" value="DnaJ_homolog_subfam-C_membr-28"/>
</dbReference>
<dbReference type="PANTHER" id="PTHR39158:SF1">
    <property type="entry name" value="DNAJ HOMOLOG SUBFAMILY C MEMBER 28"/>
    <property type="match status" value="1"/>
</dbReference>
<proteinExistence type="predicted"/>
<evidence type="ECO:0000259" key="1">
    <source>
        <dbReference type="Pfam" id="PF09350"/>
    </source>
</evidence>
<organism evidence="2 3">
    <name type="scientific">Dickeya lacustris</name>
    <dbReference type="NCBI Taxonomy" id="2259638"/>
    <lineage>
        <taxon>Bacteria</taxon>
        <taxon>Pseudomonadati</taxon>
        <taxon>Pseudomonadota</taxon>
        <taxon>Gammaproteobacteria</taxon>
        <taxon>Enterobacterales</taxon>
        <taxon>Pectobacteriaceae</taxon>
        <taxon>Dickeya</taxon>
    </lineage>
</organism>
<sequence length="128" mass="14271">MFPIDEWAERYILEAQQRGELDNLSGSGKPLRLEDNSAVPAELRGIYHLMKNAGFLPAELSGRKEALMIADLLHATSPASEEHVELSRKLRSLALRLQLSGINTDFLNNVYQYALNDGYNKSDNTPGV</sequence>
<evidence type="ECO:0000313" key="3">
    <source>
        <dbReference type="Proteomes" id="UP001219630"/>
    </source>
</evidence>
<feature type="domain" description="DnaJ homologue subfamily C member 28 conserved" evidence="1">
    <location>
        <begin position="7"/>
        <end position="72"/>
    </location>
</feature>
<keyword evidence="3" id="KW-1185">Reference proteome</keyword>
<evidence type="ECO:0000313" key="2">
    <source>
        <dbReference type="EMBL" id="WFN54721.1"/>
    </source>
</evidence>
<dbReference type="InterPro" id="IPR052573">
    <property type="entry name" value="DnaJ_C_subfamily_28"/>
</dbReference>
<dbReference type="RefSeq" id="WP_125260838.1">
    <property type="nucleotide sequence ID" value="NZ_CP114280.1"/>
</dbReference>
<accession>A0ABY8G452</accession>
<name>A0ABY8G452_9GAMM</name>
<dbReference type="NCBIfam" id="NF007572">
    <property type="entry name" value="PRK10203.1"/>
    <property type="match status" value="1"/>
</dbReference>